<dbReference type="Pfam" id="PF01471">
    <property type="entry name" value="PG_binding_1"/>
    <property type="match status" value="1"/>
</dbReference>
<evidence type="ECO:0000313" key="3">
    <source>
        <dbReference type="EMBL" id="OGG49683.1"/>
    </source>
</evidence>
<dbReference type="SUPFAM" id="SSF47090">
    <property type="entry name" value="PGBD-like"/>
    <property type="match status" value="1"/>
</dbReference>
<dbReference type="InterPro" id="IPR014756">
    <property type="entry name" value="Ig_E-set"/>
</dbReference>
<keyword evidence="1" id="KW-0732">Signal</keyword>
<reference evidence="3 4" key="1">
    <citation type="journal article" date="2016" name="Nat. Commun.">
        <title>Thousands of microbial genomes shed light on interconnected biogeochemical processes in an aquifer system.</title>
        <authorList>
            <person name="Anantharaman K."/>
            <person name="Brown C.T."/>
            <person name="Hug L.A."/>
            <person name="Sharon I."/>
            <person name="Castelle C.J."/>
            <person name="Probst A.J."/>
            <person name="Thomas B.C."/>
            <person name="Singh A."/>
            <person name="Wilkins M.J."/>
            <person name="Karaoz U."/>
            <person name="Brodie E.L."/>
            <person name="Williams K.H."/>
            <person name="Hubbard S.S."/>
            <person name="Banfield J.F."/>
        </authorList>
    </citation>
    <scope>NUCLEOTIDE SEQUENCE [LARGE SCALE GENOMIC DNA]</scope>
</reference>
<dbReference type="InterPro" id="IPR036365">
    <property type="entry name" value="PGBD-like_sf"/>
</dbReference>
<dbReference type="SUPFAM" id="SSF81296">
    <property type="entry name" value="E set domains"/>
    <property type="match status" value="3"/>
</dbReference>
<dbReference type="AlphaFoldDB" id="A0A1F6CKA9"/>
<comment type="caution">
    <text evidence="3">The sequence shown here is derived from an EMBL/GenBank/DDBJ whole genome shotgun (WGS) entry which is preliminary data.</text>
</comment>
<feature type="chain" id="PRO_5009523422" description="PKD domain-containing protein" evidence="1">
    <location>
        <begin position="23"/>
        <end position="567"/>
    </location>
</feature>
<dbReference type="EMBL" id="MFKV01000028">
    <property type="protein sequence ID" value="OGG49683.1"/>
    <property type="molecule type" value="Genomic_DNA"/>
</dbReference>
<dbReference type="InterPro" id="IPR000601">
    <property type="entry name" value="PKD_dom"/>
</dbReference>
<gene>
    <name evidence="3" type="ORF">A2763_03310</name>
</gene>
<feature type="signal peptide" evidence="1">
    <location>
        <begin position="1"/>
        <end position="22"/>
    </location>
</feature>
<protein>
    <recommendedName>
        <fullName evidence="2">PKD domain-containing protein</fullName>
    </recommendedName>
</protein>
<evidence type="ECO:0000259" key="2">
    <source>
        <dbReference type="PROSITE" id="PS50093"/>
    </source>
</evidence>
<accession>A0A1F6CKA9</accession>
<name>A0A1F6CKA9_9BACT</name>
<dbReference type="STRING" id="1798482.A2763_03310"/>
<evidence type="ECO:0000256" key="1">
    <source>
        <dbReference type="SAM" id="SignalP"/>
    </source>
</evidence>
<proteinExistence type="predicted"/>
<dbReference type="SUPFAM" id="SSF49299">
    <property type="entry name" value="PKD domain"/>
    <property type="match status" value="1"/>
</dbReference>
<dbReference type="InterPro" id="IPR013783">
    <property type="entry name" value="Ig-like_fold"/>
</dbReference>
<dbReference type="Pfam" id="PF01833">
    <property type="entry name" value="TIG"/>
    <property type="match status" value="3"/>
</dbReference>
<organism evidence="3 4">
    <name type="scientific">Candidatus Kaiserbacteria bacterium RIFCSPHIGHO2_01_FULL_54_36</name>
    <dbReference type="NCBI Taxonomy" id="1798482"/>
    <lineage>
        <taxon>Bacteria</taxon>
        <taxon>Candidatus Kaiseribacteriota</taxon>
    </lineage>
</organism>
<dbReference type="InterPro" id="IPR036366">
    <property type="entry name" value="PGBDSf"/>
</dbReference>
<dbReference type="Proteomes" id="UP000178370">
    <property type="component" value="Unassembled WGS sequence"/>
</dbReference>
<feature type="domain" description="PKD" evidence="2">
    <location>
        <begin position="429"/>
        <end position="467"/>
    </location>
</feature>
<sequence>MKKILVSSLVAVVALSANVAAAQSYYPTYSYTPTYQTQTQTQYQQPYIGGCINLMWNLSFGSRGTEVRKLQTFLVSRNYPGGGSWMITGYFGRATQAAVRNFQMEQGLSPVGIVGPMTRAAIARVSCGGTGYNPYPYPTPPTYTYPPTTPPNNTTCYYTYPYICPPFNNYQNVTLTSLSVTSGQPGSSVTIYGSNFDYANNTVYFGTMPIANVSSYNGTSLTVTVPSTVSQNAVNVYVTNTRGTSNTLTFNITGNICQYPYTNCYGSVNIQYLSPSSGSVGTTVTVTGNGFSTTGNTVRFGAGVITGVNSPNGNTLSFVIPSQLGGTSQFVTQGTYNVSVSNFSGQTSNALTFNVTSSNSSGAPTITSVNGPTSLALNTQGTWTIQINNNQTNSYTTTSVNWGDQYISGAQLSANQTTYAQGNQTLTFTHSYSQSGTYTITFTVTGVDGLSNTSTITVVVGSTSSGSVTLSSLNPTTGAVGTQVILQGTGFSALDNTVHFGIGGTKHIPSSNNTTLYFTIPSYVSPCDVVSSGNACSPYSQQVTGGSYPIYVTNSSGTSQTLMFQVN</sequence>
<dbReference type="Gene3D" id="1.10.101.10">
    <property type="entry name" value="PGBD-like superfamily/PGBD"/>
    <property type="match status" value="1"/>
</dbReference>
<dbReference type="InterPro" id="IPR002909">
    <property type="entry name" value="IPT_dom"/>
</dbReference>
<dbReference type="PROSITE" id="PS50093">
    <property type="entry name" value="PKD"/>
    <property type="match status" value="1"/>
</dbReference>
<dbReference type="InterPro" id="IPR035986">
    <property type="entry name" value="PKD_dom_sf"/>
</dbReference>
<dbReference type="Gene3D" id="2.60.40.10">
    <property type="entry name" value="Immunoglobulins"/>
    <property type="match status" value="4"/>
</dbReference>
<dbReference type="CDD" id="cd00146">
    <property type="entry name" value="PKD"/>
    <property type="match status" value="1"/>
</dbReference>
<dbReference type="InterPro" id="IPR002477">
    <property type="entry name" value="Peptidoglycan-bd-like"/>
</dbReference>
<evidence type="ECO:0000313" key="4">
    <source>
        <dbReference type="Proteomes" id="UP000178370"/>
    </source>
</evidence>